<dbReference type="Gene3D" id="1.20.1440.130">
    <property type="entry name" value="VKOR domain"/>
    <property type="match status" value="1"/>
</dbReference>
<feature type="transmembrane region" description="Helical" evidence="1">
    <location>
        <begin position="294"/>
        <end position="313"/>
    </location>
</feature>
<dbReference type="RefSeq" id="WP_120711277.1">
    <property type="nucleotide sequence ID" value="NZ_RBCJ01000002.1"/>
</dbReference>
<feature type="transmembrane region" description="Helical" evidence="1">
    <location>
        <begin position="262"/>
        <end position="282"/>
    </location>
</feature>
<dbReference type="CDD" id="cd12921">
    <property type="entry name" value="VKOR_4"/>
    <property type="match status" value="1"/>
</dbReference>
<evidence type="ECO:0000256" key="1">
    <source>
        <dbReference type="SAM" id="Phobius"/>
    </source>
</evidence>
<dbReference type="Gene3D" id="3.90.70.10">
    <property type="entry name" value="Cysteine proteinases"/>
    <property type="match status" value="1"/>
</dbReference>
<feature type="transmembrane region" description="Helical" evidence="1">
    <location>
        <begin position="212"/>
        <end position="230"/>
    </location>
</feature>
<dbReference type="SUPFAM" id="SSF52833">
    <property type="entry name" value="Thioredoxin-like"/>
    <property type="match status" value="1"/>
</dbReference>
<comment type="caution">
    <text evidence="2">The sequence shown here is derived from an EMBL/GenBank/DDBJ whole genome shotgun (WGS) entry which is preliminary data.</text>
</comment>
<dbReference type="InterPro" id="IPR038354">
    <property type="entry name" value="VKOR_sf"/>
</dbReference>
<dbReference type="GO" id="GO:0016020">
    <property type="term" value="C:membrane"/>
    <property type="evidence" value="ECO:0007669"/>
    <property type="project" value="UniProtKB-SubCell"/>
</dbReference>
<dbReference type="InterPro" id="IPR036249">
    <property type="entry name" value="Thioredoxin-like_sf"/>
</dbReference>
<proteinExistence type="predicted"/>
<accession>A0A3B0C7J8</accession>
<keyword evidence="1" id="KW-0812">Transmembrane</keyword>
<dbReference type="OrthoDB" id="1100563at2"/>
<keyword evidence="1" id="KW-0472">Membrane</keyword>
<organism evidence="2 3">
    <name type="scientific">Ulvibacterium marinum</name>
    <dbReference type="NCBI Taxonomy" id="2419782"/>
    <lineage>
        <taxon>Bacteria</taxon>
        <taxon>Pseudomonadati</taxon>
        <taxon>Bacteroidota</taxon>
        <taxon>Flavobacteriia</taxon>
        <taxon>Flavobacteriales</taxon>
        <taxon>Flavobacteriaceae</taxon>
        <taxon>Ulvibacterium</taxon>
    </lineage>
</organism>
<keyword evidence="3" id="KW-1185">Reference proteome</keyword>
<dbReference type="Proteomes" id="UP000276603">
    <property type="component" value="Unassembled WGS sequence"/>
</dbReference>
<feature type="transmembrane region" description="Helical" evidence="1">
    <location>
        <begin position="153"/>
        <end position="170"/>
    </location>
</feature>
<keyword evidence="1" id="KW-1133">Transmembrane helix</keyword>
<reference evidence="2 3" key="1">
    <citation type="submission" date="2018-10" db="EMBL/GenBank/DDBJ databases">
        <title>Ulvibacterium marinum gen. nov., sp. nov., a novel marine bacterium of the family Flavobacteriaceae, isolated from a culture of the green alga Ulva prolifera.</title>
        <authorList>
            <person name="Zhang Z."/>
        </authorList>
    </citation>
    <scope>NUCLEOTIDE SEQUENCE [LARGE SCALE GENOMIC DNA]</scope>
    <source>
        <strain evidence="2 3">CCMM003</strain>
    </source>
</reference>
<dbReference type="Gene3D" id="3.40.30.10">
    <property type="entry name" value="Glutaredoxin"/>
    <property type="match status" value="1"/>
</dbReference>
<dbReference type="GO" id="GO:0016491">
    <property type="term" value="F:oxidoreductase activity"/>
    <property type="evidence" value="ECO:0007669"/>
    <property type="project" value="UniProtKB-KW"/>
</dbReference>
<feature type="transmembrane region" description="Helical" evidence="1">
    <location>
        <begin position="236"/>
        <end position="255"/>
    </location>
</feature>
<evidence type="ECO:0000313" key="2">
    <source>
        <dbReference type="EMBL" id="RKN81120.1"/>
    </source>
</evidence>
<name>A0A3B0C7J8_9FLAO</name>
<sequence>MDRTLFDALVSYFQAEKIKVSHSELELQLFSHPHTPSLYAVSETLNFLKISNVAAQIDQNQINELPEHFLAFLDDPEKGPYFSHVRQNGSKVYLNGDKAGMTKEEFGKKWNGIILLAEQEKNATISKSKWITWSAIPLVLLFTVILWPNFYALAFFLMGMIGLYISNEIFETSHDRSTNFGKKICGQKEESGCNKILKSQNYNLGAFSINDLLFAFLLSTMGLLLLNVGFGDAHLIVYLVALIFLLSTIVIQAFVLKAWCRLCLLSSSIIIVQASLIFGRLYPFNVNLSDGTAILVKDATVLGLLFILTLLVTHNFRKLKSQNYALGLKHIELLQFKRSPETINRALVDTKELTISTGAGQLIFGNSEVAPVIVLVLSTSCGYCKKAFEKFLDLYHRNGRENSFKLVLNHYDDTASKRNDVAATMINCYRTRGADIFLKMMDDWFKHRNADQFLMEHVSEFTGEDYRILAEHREWCKKNELFHTPILIVSNKVIPHYYDATFLDDILEAIDSVQDQS</sequence>
<protein>
    <submittedName>
        <fullName evidence="2">Uncharacterized protein</fullName>
    </submittedName>
</protein>
<gene>
    <name evidence="2" type="ORF">D7Z94_09260</name>
</gene>
<feature type="transmembrane region" description="Helical" evidence="1">
    <location>
        <begin position="130"/>
        <end position="147"/>
    </location>
</feature>
<dbReference type="AlphaFoldDB" id="A0A3B0C7J8"/>
<evidence type="ECO:0000313" key="3">
    <source>
        <dbReference type="Proteomes" id="UP000276603"/>
    </source>
</evidence>
<dbReference type="GO" id="GO:0048038">
    <property type="term" value="F:quinone binding"/>
    <property type="evidence" value="ECO:0007669"/>
    <property type="project" value="UniProtKB-KW"/>
</dbReference>
<dbReference type="EMBL" id="RBCJ01000002">
    <property type="protein sequence ID" value="RKN81120.1"/>
    <property type="molecule type" value="Genomic_DNA"/>
</dbReference>